<dbReference type="EMBL" id="CAFZ01000063">
    <property type="protein sequence ID" value="CCA69765.1"/>
    <property type="molecule type" value="Genomic_DNA"/>
</dbReference>
<evidence type="ECO:0000313" key="3">
    <source>
        <dbReference type="Proteomes" id="UP000007148"/>
    </source>
</evidence>
<proteinExistence type="predicted"/>
<evidence type="ECO:0000256" key="1">
    <source>
        <dbReference type="SAM" id="MobiDB-lite"/>
    </source>
</evidence>
<accession>G4TEM2</accession>
<feature type="region of interest" description="Disordered" evidence="1">
    <location>
        <begin position="41"/>
        <end position="69"/>
    </location>
</feature>
<sequence>MAHEGVHGSYYRPINNLYGQRTWCMPTLSAPPAYTSSKIIKNEPMTGIQPNCKEKKGGPGQEDSFPHGIQRNYFECQRRYRSSVLKKGKKEEGLSERPLSSLLSQ</sequence>
<dbReference type="Proteomes" id="UP000007148">
    <property type="component" value="Unassembled WGS sequence"/>
</dbReference>
<dbReference type="InParanoid" id="G4TEM2"/>
<reference evidence="2 3" key="1">
    <citation type="journal article" date="2011" name="PLoS Pathog.">
        <title>Endophytic Life Strategies Decoded by Genome and Transcriptome Analyses of the Mutualistic Root Symbiont Piriformospora indica.</title>
        <authorList>
            <person name="Zuccaro A."/>
            <person name="Lahrmann U."/>
            <person name="Guldener U."/>
            <person name="Langen G."/>
            <person name="Pfiffi S."/>
            <person name="Biedenkopf D."/>
            <person name="Wong P."/>
            <person name="Samans B."/>
            <person name="Grimm C."/>
            <person name="Basiewicz M."/>
            <person name="Murat C."/>
            <person name="Martin F."/>
            <person name="Kogel K.H."/>
        </authorList>
    </citation>
    <scope>NUCLEOTIDE SEQUENCE [LARGE SCALE GENOMIC DNA]</scope>
    <source>
        <strain evidence="2 3">DSM 11827</strain>
    </source>
</reference>
<feature type="region of interest" description="Disordered" evidence="1">
    <location>
        <begin position="84"/>
        <end position="105"/>
    </location>
</feature>
<comment type="caution">
    <text evidence="2">The sequence shown here is derived from an EMBL/GenBank/DDBJ whole genome shotgun (WGS) entry which is preliminary data.</text>
</comment>
<dbReference type="HOGENOM" id="CLU_2237638_0_0_1"/>
<dbReference type="AlphaFoldDB" id="G4TEM2"/>
<organism evidence="2 3">
    <name type="scientific">Serendipita indica (strain DSM 11827)</name>
    <name type="common">Root endophyte fungus</name>
    <name type="synonym">Piriformospora indica</name>
    <dbReference type="NCBI Taxonomy" id="1109443"/>
    <lineage>
        <taxon>Eukaryota</taxon>
        <taxon>Fungi</taxon>
        <taxon>Dikarya</taxon>
        <taxon>Basidiomycota</taxon>
        <taxon>Agaricomycotina</taxon>
        <taxon>Agaricomycetes</taxon>
        <taxon>Sebacinales</taxon>
        <taxon>Serendipitaceae</taxon>
        <taxon>Serendipita</taxon>
    </lineage>
</organism>
<name>G4TEM2_SERID</name>
<evidence type="ECO:0000313" key="2">
    <source>
        <dbReference type="EMBL" id="CCA69765.1"/>
    </source>
</evidence>
<gene>
    <name evidence="2" type="ORF">PIIN_03705</name>
</gene>
<keyword evidence="3" id="KW-1185">Reference proteome</keyword>
<protein>
    <submittedName>
        <fullName evidence="2">Uncharacterized protein</fullName>
    </submittedName>
</protein>